<dbReference type="Gene3D" id="2.10.220.10">
    <property type="entry name" value="Hormone Receptor, Insulin-like Growth Factor Receptor 1, Chain A, domain 2"/>
    <property type="match status" value="1"/>
</dbReference>
<protein>
    <submittedName>
        <fullName evidence="7">Protein kinase, putative</fullName>
    </submittedName>
</protein>
<dbReference type="EMBL" id="KB206852">
    <property type="protein sequence ID" value="ELP87573.1"/>
    <property type="molecule type" value="Genomic_DNA"/>
</dbReference>
<dbReference type="PRINTS" id="PR00109">
    <property type="entry name" value="TYRKINASE"/>
</dbReference>
<evidence type="ECO:0000256" key="5">
    <source>
        <dbReference type="SAM" id="Phobius"/>
    </source>
</evidence>
<dbReference type="Gene3D" id="3.30.200.20">
    <property type="entry name" value="Phosphorylase Kinase, domain 1"/>
    <property type="match status" value="1"/>
</dbReference>
<dbReference type="InterPro" id="IPR017441">
    <property type="entry name" value="Protein_kinase_ATP_BS"/>
</dbReference>
<dbReference type="SMART" id="SM00261">
    <property type="entry name" value="FU"/>
    <property type="match status" value="3"/>
</dbReference>
<keyword evidence="7" id="KW-0808">Transferase</keyword>
<dbReference type="Proteomes" id="UP000014680">
    <property type="component" value="Unassembled WGS sequence"/>
</dbReference>
<evidence type="ECO:0000313" key="8">
    <source>
        <dbReference type="Proteomes" id="UP000014680"/>
    </source>
</evidence>
<dbReference type="GO" id="GO:0004674">
    <property type="term" value="F:protein serine/threonine kinase activity"/>
    <property type="evidence" value="ECO:0007669"/>
    <property type="project" value="UniProtKB-KW"/>
</dbReference>
<dbReference type="KEGG" id="eiv:EIN_215610"/>
<name>A0A0A1U6T6_ENTIV</name>
<dbReference type="OrthoDB" id="4062651at2759"/>
<feature type="non-terminal residue" evidence="7">
    <location>
        <position position="1"/>
    </location>
</feature>
<dbReference type="RefSeq" id="XP_004254344.1">
    <property type="nucleotide sequence ID" value="XM_004254296.1"/>
</dbReference>
<dbReference type="PANTHER" id="PTHR45756">
    <property type="entry name" value="PALMITOYLTRANSFERASE"/>
    <property type="match status" value="1"/>
</dbReference>
<keyword evidence="1" id="KW-0723">Serine/threonine-protein kinase</keyword>
<keyword evidence="7" id="KW-0418">Kinase</keyword>
<dbReference type="InterPro" id="IPR001245">
    <property type="entry name" value="Ser-Thr/Tyr_kinase_cat_dom"/>
</dbReference>
<dbReference type="InterPro" id="IPR000719">
    <property type="entry name" value="Prot_kinase_dom"/>
</dbReference>
<evidence type="ECO:0000256" key="2">
    <source>
        <dbReference type="ARBA" id="ARBA00022741"/>
    </source>
</evidence>
<dbReference type="PROSITE" id="PS00107">
    <property type="entry name" value="PROTEIN_KINASE_ATP"/>
    <property type="match status" value="1"/>
</dbReference>
<accession>A0A0A1U6T6</accession>
<dbReference type="VEuPathDB" id="AmoebaDB:EIN_215610"/>
<dbReference type="InterPro" id="IPR053215">
    <property type="entry name" value="TKL_Ser/Thr_kinase"/>
</dbReference>
<dbReference type="InterPro" id="IPR011009">
    <property type="entry name" value="Kinase-like_dom_sf"/>
</dbReference>
<dbReference type="SMART" id="SM00220">
    <property type="entry name" value="S_TKc"/>
    <property type="match status" value="1"/>
</dbReference>
<proteinExistence type="predicted"/>
<dbReference type="Gene3D" id="1.10.510.10">
    <property type="entry name" value="Transferase(Phosphotransferase) domain 1"/>
    <property type="match status" value="1"/>
</dbReference>
<keyword evidence="5" id="KW-1133">Transmembrane helix</keyword>
<keyword evidence="8" id="KW-1185">Reference proteome</keyword>
<dbReference type="InterPro" id="IPR006212">
    <property type="entry name" value="Furin_repeat"/>
</dbReference>
<keyword evidence="3 4" id="KW-0067">ATP-binding</keyword>
<gene>
    <name evidence="7" type="ORF">EIN_215610</name>
</gene>
<organism evidence="7 8">
    <name type="scientific">Entamoeba invadens IP1</name>
    <dbReference type="NCBI Taxonomy" id="370355"/>
    <lineage>
        <taxon>Eukaryota</taxon>
        <taxon>Amoebozoa</taxon>
        <taxon>Evosea</taxon>
        <taxon>Archamoebae</taxon>
        <taxon>Mastigamoebida</taxon>
        <taxon>Entamoebidae</taxon>
        <taxon>Entamoeba</taxon>
    </lineage>
</organism>
<dbReference type="GeneID" id="14886549"/>
<evidence type="ECO:0000256" key="1">
    <source>
        <dbReference type="ARBA" id="ARBA00022527"/>
    </source>
</evidence>
<dbReference type="GO" id="GO:0005524">
    <property type="term" value="F:ATP binding"/>
    <property type="evidence" value="ECO:0007669"/>
    <property type="project" value="UniProtKB-UniRule"/>
</dbReference>
<dbReference type="PROSITE" id="PS50011">
    <property type="entry name" value="PROTEIN_KINASE_DOM"/>
    <property type="match status" value="1"/>
</dbReference>
<reference evidence="7 8" key="1">
    <citation type="submission" date="2012-10" db="EMBL/GenBank/DDBJ databases">
        <authorList>
            <person name="Zafar N."/>
            <person name="Inman J."/>
            <person name="Hall N."/>
            <person name="Lorenzi H."/>
            <person name="Caler E."/>
        </authorList>
    </citation>
    <scope>NUCLEOTIDE SEQUENCE [LARGE SCALE GENOMIC DNA]</scope>
    <source>
        <strain evidence="7 8">IP1</strain>
    </source>
</reference>
<dbReference type="PROSITE" id="PS00108">
    <property type="entry name" value="PROTEIN_KINASE_ST"/>
    <property type="match status" value="1"/>
</dbReference>
<evidence type="ECO:0000256" key="4">
    <source>
        <dbReference type="PROSITE-ProRule" id="PRU10141"/>
    </source>
</evidence>
<dbReference type="SUPFAM" id="SSF56112">
    <property type="entry name" value="Protein kinase-like (PK-like)"/>
    <property type="match status" value="1"/>
</dbReference>
<dbReference type="InterPro" id="IPR009030">
    <property type="entry name" value="Growth_fac_rcpt_cys_sf"/>
</dbReference>
<keyword evidence="5" id="KW-0472">Membrane</keyword>
<keyword evidence="5" id="KW-0812">Transmembrane</keyword>
<evidence type="ECO:0000256" key="3">
    <source>
        <dbReference type="ARBA" id="ARBA00022840"/>
    </source>
</evidence>
<dbReference type="CDD" id="cd13999">
    <property type="entry name" value="STKc_MAP3K-like"/>
    <property type="match status" value="1"/>
</dbReference>
<keyword evidence="2 4" id="KW-0547">Nucleotide-binding</keyword>
<dbReference type="AlphaFoldDB" id="A0A0A1U6T6"/>
<feature type="binding site" evidence="4">
    <location>
        <position position="468"/>
    </location>
    <ligand>
        <name>ATP</name>
        <dbReference type="ChEBI" id="CHEBI:30616"/>
    </ligand>
</feature>
<evidence type="ECO:0000313" key="7">
    <source>
        <dbReference type="EMBL" id="ELP87573.1"/>
    </source>
</evidence>
<feature type="transmembrane region" description="Helical" evidence="5">
    <location>
        <begin position="257"/>
        <end position="285"/>
    </location>
</feature>
<feature type="domain" description="Protein kinase" evidence="6">
    <location>
        <begin position="440"/>
        <end position="703"/>
    </location>
</feature>
<sequence length="706" mass="79073">NCLTSSKSGNCFTCAEGLHLDGTRSCVSEGTTDNCDQMSKANDRCIRCSPGHYLENGVCPSCQDFCVLCSDSNTCLQCDSKHVFNGTYCEEISDKFHCKNYLQGTSTCVVCEDGYFRNPKTSLCESCVDGCNKCTNDAMCLLCNVDYFLLSDHTQCIPYKNLTNCNVTSSSGCVTCSIGYYYDNQYCSSCSSAIPNCNKCYSNTDCMSCEDNFILINKNCSAKSEVANCVEVTNSKCSKCSFWHTTNSDNTSCITQAVWWVILLIVIVVVVIIILVIVAVIVLVIKYLNHQKIEKTREKFCLFEMALSNVQFISTSNSDVVLNKTEILFEGDNAENQIPVATESRELICVGNAGKNSIKVQFTLKGSSDKYEIKTEPKIMTIPRGKAIEFEVLLSPLCSCKIDDKMVLSSVNMAKGQTSEVLIPLMGMTVMSTRLDPDELIEEKQLGEGSFGVVLLGKYRGNKVAIKKMKNMNNNTSMEEFKKEVSMLDKFRSDYVVHFYGAVFIPNKICMVTEFAQYGSLKDLMKHKKAEEVVLSVRVKIIYDAAKGLEYLHSNGILHRDIKPDNFLVFSINLKDNVSAKLTDFGSSRNYNAMMTNMTFTKGIGTPKFMAPEVLEKSPYKKAADVYSFAITMYECFGWEEAYKKEDFKFVWSIADFVSGGKRLQNIANIPPNLFDIIECCWAQEPQERPPIETTVINIRQYLDSF</sequence>
<dbReference type="PANTHER" id="PTHR45756:SF1">
    <property type="entry name" value="PROTEIN KINASE DOMAIN CONTAINING PROTEIN"/>
    <property type="match status" value="1"/>
</dbReference>
<dbReference type="InterPro" id="IPR008271">
    <property type="entry name" value="Ser/Thr_kinase_AS"/>
</dbReference>
<evidence type="ECO:0000259" key="6">
    <source>
        <dbReference type="PROSITE" id="PS50011"/>
    </source>
</evidence>
<dbReference type="SUPFAM" id="SSF57184">
    <property type="entry name" value="Growth factor receptor domain"/>
    <property type="match status" value="1"/>
</dbReference>
<dbReference type="Pfam" id="PF07714">
    <property type="entry name" value="PK_Tyr_Ser-Thr"/>
    <property type="match status" value="1"/>
</dbReference>